<accession>A0A4R8W734</accession>
<feature type="DNA-binding region" description="OmpR/PhoB-type" evidence="5">
    <location>
        <begin position="9"/>
        <end position="115"/>
    </location>
</feature>
<evidence type="ECO:0000259" key="6">
    <source>
        <dbReference type="PROSITE" id="PS51755"/>
    </source>
</evidence>
<evidence type="ECO:0000256" key="5">
    <source>
        <dbReference type="PROSITE-ProRule" id="PRU01091"/>
    </source>
</evidence>
<keyword evidence="2" id="KW-0805">Transcription regulation</keyword>
<keyword evidence="4" id="KW-0804">Transcription</keyword>
<keyword evidence="8" id="KW-1185">Reference proteome</keyword>
<comment type="caution">
    <text evidence="7">The sequence shown here is derived from an EMBL/GenBank/DDBJ whole genome shotgun (WGS) entry which is preliminary data.</text>
</comment>
<dbReference type="GO" id="GO:0006355">
    <property type="term" value="P:regulation of DNA-templated transcription"/>
    <property type="evidence" value="ECO:0007669"/>
    <property type="project" value="InterPro"/>
</dbReference>
<dbReference type="InterPro" id="IPR051677">
    <property type="entry name" value="AfsR-DnrI-RedD_regulator"/>
</dbReference>
<evidence type="ECO:0000256" key="4">
    <source>
        <dbReference type="ARBA" id="ARBA00023163"/>
    </source>
</evidence>
<dbReference type="Pfam" id="PF03704">
    <property type="entry name" value="BTAD"/>
    <property type="match status" value="1"/>
</dbReference>
<evidence type="ECO:0000256" key="1">
    <source>
        <dbReference type="ARBA" id="ARBA00005820"/>
    </source>
</evidence>
<name>A0A4R8W734_9MICO</name>
<dbReference type="SMART" id="SM01043">
    <property type="entry name" value="BTAD"/>
    <property type="match status" value="1"/>
</dbReference>
<dbReference type="InterPro" id="IPR005158">
    <property type="entry name" value="BTAD"/>
</dbReference>
<gene>
    <name evidence="7" type="ORF">E3O32_10590</name>
</gene>
<dbReference type="PROSITE" id="PS51755">
    <property type="entry name" value="OMPR_PHOB"/>
    <property type="match status" value="1"/>
</dbReference>
<dbReference type="PANTHER" id="PTHR35807:SF1">
    <property type="entry name" value="TRANSCRIPTIONAL REGULATOR REDD"/>
    <property type="match status" value="1"/>
</dbReference>
<evidence type="ECO:0000313" key="8">
    <source>
        <dbReference type="Proteomes" id="UP000297643"/>
    </source>
</evidence>
<dbReference type="EMBL" id="SOFM01000029">
    <property type="protein sequence ID" value="TFC03063.1"/>
    <property type="molecule type" value="Genomic_DNA"/>
</dbReference>
<dbReference type="Proteomes" id="UP000297643">
    <property type="component" value="Unassembled WGS sequence"/>
</dbReference>
<dbReference type="GO" id="GO:0000160">
    <property type="term" value="P:phosphorelay signal transduction system"/>
    <property type="evidence" value="ECO:0007669"/>
    <property type="project" value="InterPro"/>
</dbReference>
<dbReference type="RefSeq" id="WP_134509315.1">
    <property type="nucleotide sequence ID" value="NZ_SOFM01000029.1"/>
</dbReference>
<dbReference type="InterPro" id="IPR001867">
    <property type="entry name" value="OmpR/PhoB-type_DNA-bd"/>
</dbReference>
<keyword evidence="3 5" id="KW-0238">DNA-binding</keyword>
<feature type="domain" description="OmpR/PhoB-type" evidence="6">
    <location>
        <begin position="9"/>
        <end position="115"/>
    </location>
</feature>
<dbReference type="InterPro" id="IPR011990">
    <property type="entry name" value="TPR-like_helical_dom_sf"/>
</dbReference>
<dbReference type="Gene3D" id="1.25.40.10">
    <property type="entry name" value="Tetratricopeptide repeat domain"/>
    <property type="match status" value="1"/>
</dbReference>
<dbReference type="Gene3D" id="1.10.10.10">
    <property type="entry name" value="Winged helix-like DNA-binding domain superfamily/Winged helix DNA-binding domain"/>
    <property type="match status" value="1"/>
</dbReference>
<evidence type="ECO:0000256" key="2">
    <source>
        <dbReference type="ARBA" id="ARBA00023015"/>
    </source>
</evidence>
<comment type="similarity">
    <text evidence="1">Belongs to the AfsR/DnrI/RedD regulatory family.</text>
</comment>
<dbReference type="SUPFAM" id="SSF48452">
    <property type="entry name" value="TPR-like"/>
    <property type="match status" value="1"/>
</dbReference>
<reference evidence="7 8" key="1">
    <citation type="submission" date="2019-03" db="EMBL/GenBank/DDBJ databases">
        <title>Genomics of glacier-inhabiting Cryobacterium strains.</title>
        <authorList>
            <person name="Liu Q."/>
            <person name="Xin Y.-H."/>
        </authorList>
    </citation>
    <scope>NUCLEOTIDE SEQUENCE [LARGE SCALE GENOMIC DNA]</scope>
    <source>
        <strain evidence="7 8">RHLT2-21</strain>
    </source>
</reference>
<sequence length="322" mass="34047">MERTHGSSGPTFDTPPGRVTIQILGNLRVCRGGAVLGAHHLGGPKPRQILEILLLQLGTPVSKEHLIDLLWGGNPPVEAQPTLESYVCVLRRNLQPGAGKRGPLQTVNGGYVMDKALVDLDLDRFDTLLRLAQHSGAADALPLLSEALGLAVGPLLGSELLPAWAADERSRHAARVTEARIIAAESASALFRPGEAVGWAGQAADGDPLNERAWTALILGLELSGRPADGLAAFDRFRRILDRELGCAPGPDLRHAQVRMLHATADGELSDVLSALLLLHDRLHHAGAPNGTAASPASLASESLREAGLVIDSFLRRALVAV</sequence>
<dbReference type="InterPro" id="IPR016032">
    <property type="entry name" value="Sig_transdc_resp-reg_C-effctor"/>
</dbReference>
<evidence type="ECO:0000313" key="7">
    <source>
        <dbReference type="EMBL" id="TFC03063.1"/>
    </source>
</evidence>
<dbReference type="AlphaFoldDB" id="A0A4R8W734"/>
<dbReference type="Pfam" id="PF00486">
    <property type="entry name" value="Trans_reg_C"/>
    <property type="match status" value="1"/>
</dbReference>
<dbReference type="SMART" id="SM00862">
    <property type="entry name" value="Trans_reg_C"/>
    <property type="match status" value="1"/>
</dbReference>
<proteinExistence type="inferred from homology"/>
<dbReference type="PANTHER" id="PTHR35807">
    <property type="entry name" value="TRANSCRIPTIONAL REGULATOR REDD-RELATED"/>
    <property type="match status" value="1"/>
</dbReference>
<dbReference type="GO" id="GO:0003677">
    <property type="term" value="F:DNA binding"/>
    <property type="evidence" value="ECO:0007669"/>
    <property type="project" value="UniProtKB-UniRule"/>
</dbReference>
<dbReference type="SUPFAM" id="SSF46894">
    <property type="entry name" value="C-terminal effector domain of the bipartite response regulators"/>
    <property type="match status" value="1"/>
</dbReference>
<evidence type="ECO:0000256" key="3">
    <source>
        <dbReference type="ARBA" id="ARBA00023125"/>
    </source>
</evidence>
<dbReference type="InterPro" id="IPR036388">
    <property type="entry name" value="WH-like_DNA-bd_sf"/>
</dbReference>
<protein>
    <submittedName>
        <fullName evidence="7">Response regulator receiver protein</fullName>
    </submittedName>
</protein>
<organism evidence="7 8">
    <name type="scientific">Cryobacterium mannosilyticum</name>
    <dbReference type="NCBI Taxonomy" id="1259190"/>
    <lineage>
        <taxon>Bacteria</taxon>
        <taxon>Bacillati</taxon>
        <taxon>Actinomycetota</taxon>
        <taxon>Actinomycetes</taxon>
        <taxon>Micrococcales</taxon>
        <taxon>Microbacteriaceae</taxon>
        <taxon>Cryobacterium</taxon>
    </lineage>
</organism>